<dbReference type="PANTHER" id="PTHR34047">
    <property type="entry name" value="NUCLEAR INTRON MATURASE 1, MITOCHONDRIAL-RELATED"/>
    <property type="match status" value="1"/>
</dbReference>
<evidence type="ECO:0008006" key="4">
    <source>
        <dbReference type="Google" id="ProtNLM"/>
    </source>
</evidence>
<protein>
    <recommendedName>
        <fullName evidence="4">Group II intron reverse transcriptase/maturase</fullName>
    </recommendedName>
</protein>
<dbReference type="InterPro" id="IPR051083">
    <property type="entry name" value="GrpII_Intron_Splice-Mob/Def"/>
</dbReference>
<evidence type="ECO:0000256" key="1">
    <source>
        <dbReference type="ARBA" id="ARBA00034120"/>
    </source>
</evidence>
<dbReference type="AlphaFoldDB" id="A0A098S6C0"/>
<feature type="non-terminal residue" evidence="2">
    <location>
        <position position="116"/>
    </location>
</feature>
<organism evidence="2 3">
    <name type="scientific">Phaeodactylibacter xiamenensis</name>
    <dbReference type="NCBI Taxonomy" id="1524460"/>
    <lineage>
        <taxon>Bacteria</taxon>
        <taxon>Pseudomonadati</taxon>
        <taxon>Bacteroidota</taxon>
        <taxon>Saprospiria</taxon>
        <taxon>Saprospirales</taxon>
        <taxon>Haliscomenobacteraceae</taxon>
        <taxon>Phaeodactylibacter</taxon>
    </lineage>
</organism>
<accession>A0A098S6C0</accession>
<evidence type="ECO:0000313" key="3">
    <source>
        <dbReference type="Proteomes" id="UP000029736"/>
    </source>
</evidence>
<reference evidence="2 3" key="1">
    <citation type="journal article" date="2014" name="Int. J. Syst. Evol. Microbiol.">
        <title>Phaeodactylibacter xiamenensis gen. nov., sp. nov., a member of the family Saprospiraceae isolated from the marine alga Phaeodactylum tricornutum.</title>
        <authorList>
            <person name="Chen Z.Jr."/>
            <person name="Lei X."/>
            <person name="Lai Q."/>
            <person name="Li Y."/>
            <person name="Zhang B."/>
            <person name="Zhang J."/>
            <person name="Zhang H."/>
            <person name="Yang L."/>
            <person name="Zheng W."/>
            <person name="Tian Y."/>
            <person name="Yu Z."/>
            <person name="Xu H.Jr."/>
            <person name="Zheng T."/>
        </authorList>
    </citation>
    <scope>NUCLEOTIDE SEQUENCE [LARGE SCALE GENOMIC DNA]</scope>
    <source>
        <strain evidence="2 3">KD52</strain>
    </source>
</reference>
<sequence>PPEQTACLNCTAWSSEKLQRTKVFFFMRKWYSLYDKVYSWKNLMEAYQKVKANRGAAGVDGVRITDFDEKRVSELRRLEKELRTKAYRPQAVKRVYIPKPDGSERPLGMPTVRDRV</sequence>
<comment type="similarity">
    <text evidence="1">Belongs to the bacterial reverse transcriptase family.</text>
</comment>
<dbReference type="Proteomes" id="UP000029736">
    <property type="component" value="Unassembled WGS sequence"/>
</dbReference>
<gene>
    <name evidence="2" type="ORF">IX84_19265</name>
</gene>
<keyword evidence="3" id="KW-1185">Reference proteome</keyword>
<dbReference type="STRING" id="1524460.IX84_19265"/>
<proteinExistence type="inferred from homology"/>
<dbReference type="PANTHER" id="PTHR34047:SF8">
    <property type="entry name" value="PROTEIN YKFC"/>
    <property type="match status" value="1"/>
</dbReference>
<name>A0A098S6C0_9BACT</name>
<comment type="caution">
    <text evidence="2">The sequence shown here is derived from an EMBL/GenBank/DDBJ whole genome shotgun (WGS) entry which is preliminary data.</text>
</comment>
<evidence type="ECO:0000313" key="2">
    <source>
        <dbReference type="EMBL" id="KGE86777.1"/>
    </source>
</evidence>
<dbReference type="EMBL" id="JPOS01000064">
    <property type="protein sequence ID" value="KGE86777.1"/>
    <property type="molecule type" value="Genomic_DNA"/>
</dbReference>
<feature type="non-terminal residue" evidence="2">
    <location>
        <position position="1"/>
    </location>
</feature>